<keyword evidence="6" id="KW-1185">Reference proteome</keyword>
<comment type="subcellular location">
    <subcellularLocation>
        <location evidence="1">Nucleus</location>
    </subcellularLocation>
</comment>
<feature type="repeat" description="TPR" evidence="3">
    <location>
        <begin position="1045"/>
        <end position="1078"/>
    </location>
</feature>
<organism evidence="5 6">
    <name type="scientific">Stylophora pistillata</name>
    <name type="common">Smooth cauliflower coral</name>
    <dbReference type="NCBI Taxonomy" id="50429"/>
    <lineage>
        <taxon>Eukaryota</taxon>
        <taxon>Metazoa</taxon>
        <taxon>Cnidaria</taxon>
        <taxon>Anthozoa</taxon>
        <taxon>Hexacorallia</taxon>
        <taxon>Scleractinia</taxon>
        <taxon>Astrocoeniina</taxon>
        <taxon>Pocilloporidae</taxon>
        <taxon>Stylophora</taxon>
    </lineage>
</organism>
<feature type="compositionally biased region" description="Low complexity" evidence="4">
    <location>
        <begin position="1873"/>
        <end position="1885"/>
    </location>
</feature>
<proteinExistence type="predicted"/>
<feature type="region of interest" description="Disordered" evidence="4">
    <location>
        <begin position="1975"/>
        <end position="2063"/>
    </location>
</feature>
<feature type="compositionally biased region" description="Basic residues" evidence="4">
    <location>
        <begin position="368"/>
        <end position="378"/>
    </location>
</feature>
<dbReference type="SMART" id="SM00028">
    <property type="entry name" value="TPR"/>
    <property type="match status" value="5"/>
</dbReference>
<feature type="repeat" description="TPR" evidence="3">
    <location>
        <begin position="119"/>
        <end position="152"/>
    </location>
</feature>
<feature type="compositionally biased region" description="Polar residues" evidence="4">
    <location>
        <begin position="1886"/>
        <end position="1902"/>
    </location>
</feature>
<evidence type="ECO:0000313" key="5">
    <source>
        <dbReference type="EMBL" id="PFX32976.1"/>
    </source>
</evidence>
<feature type="region of interest" description="Disordered" evidence="4">
    <location>
        <begin position="1484"/>
        <end position="1517"/>
    </location>
</feature>
<feature type="region of interest" description="Disordered" evidence="4">
    <location>
        <begin position="1"/>
        <end position="28"/>
    </location>
</feature>
<dbReference type="PANTHER" id="PTHR15502">
    <property type="entry name" value="CALCINEURIN-BINDING PROTEIN CABIN 1-RELATED"/>
    <property type="match status" value="1"/>
</dbReference>
<reference evidence="6" key="1">
    <citation type="journal article" date="2017" name="bioRxiv">
        <title>Comparative analysis of the genomes of Stylophora pistillata and Acropora digitifera provides evidence for extensive differences between species of corals.</title>
        <authorList>
            <person name="Voolstra C.R."/>
            <person name="Li Y."/>
            <person name="Liew Y.J."/>
            <person name="Baumgarten S."/>
            <person name="Zoccola D."/>
            <person name="Flot J.-F."/>
            <person name="Tambutte S."/>
            <person name="Allemand D."/>
            <person name="Aranda M."/>
        </authorList>
    </citation>
    <scope>NUCLEOTIDE SEQUENCE [LARGE SCALE GENOMIC DNA]</scope>
</reference>
<dbReference type="EMBL" id="LSMT01000017">
    <property type="protein sequence ID" value="PFX32976.1"/>
    <property type="molecule type" value="Genomic_DNA"/>
</dbReference>
<keyword evidence="3" id="KW-0802">TPR repeat</keyword>
<name>A0A2B4SUF7_STYPI</name>
<evidence type="ECO:0000256" key="1">
    <source>
        <dbReference type="ARBA" id="ARBA00004123"/>
    </source>
</evidence>
<feature type="compositionally biased region" description="Polar residues" evidence="4">
    <location>
        <begin position="1910"/>
        <end position="1940"/>
    </location>
</feature>
<feature type="region of interest" description="Disordered" evidence="4">
    <location>
        <begin position="1366"/>
        <end position="1390"/>
    </location>
</feature>
<protein>
    <submittedName>
        <fullName evidence="5">Calcineurin-binding protein cabin-1</fullName>
    </submittedName>
</protein>
<gene>
    <name evidence="5" type="primary">CABIN1</name>
    <name evidence="5" type="ORF">AWC38_SpisGene2186</name>
</gene>
<dbReference type="InterPro" id="IPR033053">
    <property type="entry name" value="Hir3/CABIN1"/>
</dbReference>
<feature type="compositionally biased region" description="Basic and acidic residues" evidence="4">
    <location>
        <begin position="17"/>
        <end position="28"/>
    </location>
</feature>
<dbReference type="Proteomes" id="UP000225706">
    <property type="component" value="Unassembled WGS sequence"/>
</dbReference>
<dbReference type="SUPFAM" id="SSF48452">
    <property type="entry name" value="TPR-like"/>
    <property type="match status" value="2"/>
</dbReference>
<feature type="repeat" description="TPR" evidence="3">
    <location>
        <begin position="85"/>
        <end position="118"/>
    </location>
</feature>
<evidence type="ECO:0000256" key="3">
    <source>
        <dbReference type="PROSITE-ProRule" id="PRU00339"/>
    </source>
</evidence>
<dbReference type="InterPro" id="IPR019734">
    <property type="entry name" value="TPR_rpt"/>
</dbReference>
<feature type="compositionally biased region" description="Basic and acidic residues" evidence="4">
    <location>
        <begin position="1985"/>
        <end position="2009"/>
    </location>
</feature>
<feature type="compositionally biased region" description="Basic and acidic residues" evidence="4">
    <location>
        <begin position="1548"/>
        <end position="1561"/>
    </location>
</feature>
<evidence type="ECO:0000256" key="2">
    <source>
        <dbReference type="ARBA" id="ARBA00023242"/>
    </source>
</evidence>
<dbReference type="GO" id="GO:0031491">
    <property type="term" value="F:nucleosome binding"/>
    <property type="evidence" value="ECO:0007669"/>
    <property type="project" value="TreeGrafter"/>
</dbReference>
<feature type="region of interest" description="Disordered" evidence="4">
    <location>
        <begin position="1870"/>
        <end position="1940"/>
    </location>
</feature>
<dbReference type="InterPro" id="IPR011990">
    <property type="entry name" value="TPR-like_helical_dom_sf"/>
</dbReference>
<feature type="compositionally biased region" description="Low complexity" evidence="4">
    <location>
        <begin position="417"/>
        <end position="427"/>
    </location>
</feature>
<comment type="caution">
    <text evidence="5">The sequence shown here is derived from an EMBL/GenBank/DDBJ whole genome shotgun (WGS) entry which is preliminary data.</text>
</comment>
<feature type="compositionally biased region" description="Polar residues" evidence="4">
    <location>
        <begin position="2010"/>
        <end position="2027"/>
    </location>
</feature>
<feature type="region of interest" description="Disordered" evidence="4">
    <location>
        <begin position="832"/>
        <end position="870"/>
    </location>
</feature>
<dbReference type="GO" id="GO:0005634">
    <property type="term" value="C:nucleus"/>
    <property type="evidence" value="ECO:0007669"/>
    <property type="project" value="UniProtKB-SubCell"/>
</dbReference>
<dbReference type="GO" id="GO:0006325">
    <property type="term" value="P:chromatin organization"/>
    <property type="evidence" value="ECO:0007669"/>
    <property type="project" value="InterPro"/>
</dbReference>
<sequence length="2063" mass="230226">MIRLCALNDDSSEESDHEPTQESVKQAKESEALELYNKGLALQQKGDYTASEEAYNQLLNSALVKEAQPPDEDAGLVEPGHVLKYSAYKNLASLAEKREQWEKSIDAYLQAVALDDSDVTVWYHLGMVALKTFDLCLARHSFEEGLKCNPKHWPCLDLLCTVLYAIGDYYTCLVMISKALERDEEYPKGIALKNQIFSEEPPLKRESQHLRNLFNMCYAMSEEEKGNEEKKFVNEAVHLREQRLKLVEADRAPPPPYSPVKTLTSHTWASLGECFIALYDHLTSPETPQPLGRRVDLEEYYKAIVTPNISMSYRASVVKVPDYSSSSFSTEGFSVYKNVQTGENDEKSKKGPKRKKPPPSAIDDFLPKRRSARVRTNKKKEEEINYRELVQSFIPSLFRPSVSVDDESSQESLTDGLQLSQRSSQSQASEGKHGEADRNNYDEVITGEAEALDILTFVKEHMENGGIIDVMNQYGICLAAQNNKKWPSALADVFLKTYQKMRKHVILPSEFCDDQDSLYRTRMAKLVLVASELTLDKLLTAKSKSSSSLSPASSPRGGGAVVSPWKVGGFSSQYFATDVEYLHRISCDQSIHGDFTLEMAIRVNWMRARYLMLQGQMDYAMMYLDRTSKFLELKVNSIEGPTTVKLVNCKVDNLVTIDQVQKKLESLQRCQSLEEVHRLYESGYYEDVVHLLLPTLHQPQPKTKGGELGMSIPERPAQLLLLQDSLIKLKDYERCLTCSEVALNEAVSQMSPCEAWSTTLSRLFGCIDRSILEGDNVLDKIPQDKLCRLTNSIVKVLEASMNSSESSSDPPLATAKPWVLLYKITEHQEKYNETADSSSKTCAPPTVPPPEDSPMPETLNTDSNMSSGDVTGEVPASNLSPSLQFLRVAHEHLGRRGWCCNNEGIFLLLKVEVLTKELAKATVPGREELVRDLEQCFLCLYGHPSKKAKARGLQEHNSPQIALTWSNSVGVFDYFKPPQSPTFDSKSNTISTEVQNLLRRITVVIPQQELEAISFESVQSFIEGGDEPIPKLPDRLVGVKRPVIDEIFYLLADFYFKNKEFSKALKFYMHDVCVQPDRADTWAAMALARKRRLENKLNACEPKSEGPIQKLAVSALRCFKRALEIDGSNSSLWEEYGTLCYMLYSHASRQLNQFDKDEMTPDNRASLIKRRDETLLLSETCFTSALGIEDGEPWLHHYILGKITEKLNRPASVYLEHYQKSAKYLDDDIANYPKKIHYYSPPEHLLEALEIYFRIHVSVLKLLCDKFPDVDVSVLEDHLERASRGPFYHAEFDTDIGPGNVYRTESTTAESLSSSVFEDTKRSEPKSSEESGGTNSVVSPEPQPSEDLNSPQTEGNIAEEHKIVARGVSAPEPSTDLTIKGVPGSQREPAPMEVDLSAVPSSFTTAEETGDSSQTPSVVSSNEQREGLETKRSDQCAQGKEEMESSENTELSSKGLDAISDGKTCKLFNALEGLGEMGMEVEYSGEQETVTCSENKPKDEEENVKSPEKLVEISDDQNKQEADKFIVNFEDKEITTGKESISNETTEVDTKPEKMETDDIPTHGAENVKMTENTSALLSASPGDPVTPTPPDADMTPTTDSAAVSASNVTPMENTKAPLTEEQQAKKRELMDLCILALEYCLRRFPQHHKSRYRLAYVYYYSSEHKDTRACRDLLLGSNTRQDKTFPFPHQGLFNGKSKTNLFSAFWRIPEEDIDRPGSFCTHTYKSVALLLEVLRELNEWDTLLLIQALLYRTPEAGKKYLRDNERNYLARKAFEYSLDIMKARVSKQDPKVEVSFLSQLVMDAHECWKTGQRYEAYVKATEGLLTQAFEMFTASQSVSGESLKLGQDTLSDSPTSLLDQALKYCQQHVKPQTSSNNTSVSQQTKGSSGTDTGNDQTSGSDTDVVPTALEQTLSPPIPQNKESNTSLTSPVGDPTQVSKTVLSDFPAGFAHEGKMTDDTQTRSEDVPMIVDVRPSSEAPITEVAQKDSDSVALETKNEKNGARNEKDSNSASADSITSKDTSTSVSDAPRTTDFPGQADTPAAPINLGGAVITEGSDVSSST</sequence>
<feature type="compositionally biased region" description="Polar residues" evidence="4">
    <location>
        <begin position="858"/>
        <end position="869"/>
    </location>
</feature>
<feature type="compositionally biased region" description="Basic and acidic residues" evidence="4">
    <location>
        <begin position="1318"/>
        <end position="1329"/>
    </location>
</feature>
<evidence type="ECO:0000256" key="4">
    <source>
        <dbReference type="SAM" id="MobiDB-lite"/>
    </source>
</evidence>
<accession>A0A2B4SUF7</accession>
<dbReference type="PROSITE" id="PS50005">
    <property type="entry name" value="TPR"/>
    <property type="match status" value="3"/>
</dbReference>
<evidence type="ECO:0000313" key="6">
    <source>
        <dbReference type="Proteomes" id="UP000225706"/>
    </source>
</evidence>
<dbReference type="OrthoDB" id="77564at2759"/>
<feature type="compositionally biased region" description="Basic and acidic residues" evidence="4">
    <location>
        <begin position="1495"/>
        <end position="1517"/>
    </location>
</feature>
<feature type="region of interest" description="Disordered" evidence="4">
    <location>
        <begin position="1536"/>
        <end position="1607"/>
    </location>
</feature>
<feature type="region of interest" description="Disordered" evidence="4">
    <location>
        <begin position="339"/>
        <end position="380"/>
    </location>
</feature>
<keyword evidence="2" id="KW-0539">Nucleus</keyword>
<feature type="compositionally biased region" description="Basic and acidic residues" evidence="4">
    <location>
        <begin position="1423"/>
        <end position="1443"/>
    </location>
</feature>
<feature type="compositionally biased region" description="Low complexity" evidence="4">
    <location>
        <begin position="1592"/>
        <end position="1603"/>
    </location>
</feature>
<dbReference type="PANTHER" id="PTHR15502:SF7">
    <property type="entry name" value="CALCINEURIN-BINDING PROTEIN CABIN-1"/>
    <property type="match status" value="1"/>
</dbReference>
<feature type="compositionally biased region" description="Low complexity" evidence="4">
    <location>
        <begin position="1304"/>
        <end position="1315"/>
    </location>
</feature>
<feature type="compositionally biased region" description="Basic and acidic residues" evidence="4">
    <location>
        <begin position="430"/>
        <end position="441"/>
    </location>
</feature>
<feature type="region of interest" description="Disordered" evidence="4">
    <location>
        <begin position="1298"/>
        <end position="1353"/>
    </location>
</feature>
<dbReference type="Gene3D" id="1.25.40.10">
    <property type="entry name" value="Tetratricopeptide repeat domain"/>
    <property type="match status" value="2"/>
</dbReference>
<feature type="compositionally biased region" description="Polar residues" evidence="4">
    <location>
        <begin position="1402"/>
        <end position="1422"/>
    </location>
</feature>
<feature type="region of interest" description="Disordered" evidence="4">
    <location>
        <begin position="404"/>
        <end position="441"/>
    </location>
</feature>
<dbReference type="STRING" id="50429.A0A2B4SUF7"/>
<feature type="region of interest" description="Disordered" evidence="4">
    <location>
        <begin position="1402"/>
        <end position="1459"/>
    </location>
</feature>